<dbReference type="SUPFAM" id="SSF69593">
    <property type="entry name" value="Glycerol-3-phosphate (1)-acyltransferase"/>
    <property type="match status" value="1"/>
</dbReference>
<dbReference type="Pfam" id="PF01553">
    <property type="entry name" value="Acyltransferase"/>
    <property type="match status" value="1"/>
</dbReference>
<sequence length="231" mass="24657">MVAALLAALLLHGTWRLLRRRSPWPRRLLGLIGRIAGARAEPIGLPERRAVLYLANHQSWLDILVIAGASGSAFVAKGELQDVPLIGWLCGMNHTLFVDRGDRLGVARQVDRLRTALAADHPVTIFPEGTTDGGGTHLLPFKAALLGAIDPPAPGLCVQPVYVDYGAAARDLAWVGDEPGQDNALRVLARPGSFTVRLHFLAPFDPAPLGRKGVAARARAAIEAEMTRAAA</sequence>
<dbReference type="EMBL" id="OBMI01000001">
    <property type="protein sequence ID" value="SOB80614.1"/>
    <property type="molecule type" value="Genomic_DNA"/>
</dbReference>
<evidence type="ECO:0000256" key="4">
    <source>
        <dbReference type="ARBA" id="ARBA00023098"/>
    </source>
</evidence>
<name>A0A285QGL4_9SPHN</name>
<accession>A0A285QGL4</accession>
<dbReference type="RefSeq" id="WP_097062958.1">
    <property type="nucleotide sequence ID" value="NZ_OBMI01000001.1"/>
</dbReference>
<keyword evidence="3 7" id="KW-0808">Transferase</keyword>
<gene>
    <name evidence="7" type="ORF">SAMN06297144_1150</name>
</gene>
<evidence type="ECO:0000256" key="3">
    <source>
        <dbReference type="ARBA" id="ARBA00022679"/>
    </source>
</evidence>
<reference evidence="7 8" key="1">
    <citation type="submission" date="2017-07" db="EMBL/GenBank/DDBJ databases">
        <authorList>
            <person name="Sun Z.S."/>
            <person name="Albrecht U."/>
            <person name="Echele G."/>
            <person name="Lee C.C."/>
        </authorList>
    </citation>
    <scope>NUCLEOTIDE SEQUENCE [LARGE SCALE GENOMIC DNA]</scope>
    <source>
        <strain evidence="7 8">CGMCC 1.12672</strain>
    </source>
</reference>
<keyword evidence="5 7" id="KW-0012">Acyltransferase</keyword>
<evidence type="ECO:0000256" key="1">
    <source>
        <dbReference type="ARBA" id="ARBA00005189"/>
    </source>
</evidence>
<keyword evidence="2" id="KW-0444">Lipid biosynthesis</keyword>
<dbReference type="GO" id="GO:0003841">
    <property type="term" value="F:1-acylglycerol-3-phosphate O-acyltransferase activity"/>
    <property type="evidence" value="ECO:0007669"/>
    <property type="project" value="TreeGrafter"/>
</dbReference>
<keyword evidence="4" id="KW-0443">Lipid metabolism</keyword>
<evidence type="ECO:0000256" key="5">
    <source>
        <dbReference type="ARBA" id="ARBA00023315"/>
    </source>
</evidence>
<feature type="domain" description="Phospholipid/glycerol acyltransferase" evidence="6">
    <location>
        <begin position="51"/>
        <end position="166"/>
    </location>
</feature>
<proteinExistence type="predicted"/>
<evidence type="ECO:0000256" key="2">
    <source>
        <dbReference type="ARBA" id="ARBA00022516"/>
    </source>
</evidence>
<dbReference type="OrthoDB" id="9806880at2"/>
<dbReference type="SMART" id="SM00563">
    <property type="entry name" value="PlsC"/>
    <property type="match status" value="1"/>
</dbReference>
<dbReference type="AlphaFoldDB" id="A0A285QGL4"/>
<dbReference type="Proteomes" id="UP000219494">
    <property type="component" value="Unassembled WGS sequence"/>
</dbReference>
<dbReference type="InterPro" id="IPR002123">
    <property type="entry name" value="Plipid/glycerol_acylTrfase"/>
</dbReference>
<dbReference type="PANTHER" id="PTHR10434">
    <property type="entry name" value="1-ACYL-SN-GLYCEROL-3-PHOSPHATE ACYLTRANSFERASE"/>
    <property type="match status" value="1"/>
</dbReference>
<evidence type="ECO:0000313" key="7">
    <source>
        <dbReference type="EMBL" id="SOB80614.1"/>
    </source>
</evidence>
<dbReference type="CDD" id="cd07989">
    <property type="entry name" value="LPLAT_AGPAT-like"/>
    <property type="match status" value="1"/>
</dbReference>
<dbReference type="GO" id="GO:0006654">
    <property type="term" value="P:phosphatidic acid biosynthetic process"/>
    <property type="evidence" value="ECO:0007669"/>
    <property type="project" value="TreeGrafter"/>
</dbReference>
<evidence type="ECO:0000259" key="6">
    <source>
        <dbReference type="SMART" id="SM00563"/>
    </source>
</evidence>
<evidence type="ECO:0000313" key="8">
    <source>
        <dbReference type="Proteomes" id="UP000219494"/>
    </source>
</evidence>
<dbReference type="PANTHER" id="PTHR10434:SF64">
    <property type="entry name" value="1-ACYL-SN-GLYCEROL-3-PHOSPHATE ACYLTRANSFERASE-RELATED"/>
    <property type="match status" value="1"/>
</dbReference>
<keyword evidence="8" id="KW-1185">Reference proteome</keyword>
<comment type="pathway">
    <text evidence="1">Lipid metabolism.</text>
</comment>
<organism evidence="7 8">
    <name type="scientific">Sphingomonas guangdongensis</name>
    <dbReference type="NCBI Taxonomy" id="1141890"/>
    <lineage>
        <taxon>Bacteria</taxon>
        <taxon>Pseudomonadati</taxon>
        <taxon>Pseudomonadota</taxon>
        <taxon>Alphaproteobacteria</taxon>
        <taxon>Sphingomonadales</taxon>
        <taxon>Sphingomonadaceae</taxon>
        <taxon>Sphingomonas</taxon>
    </lineage>
</organism>
<protein>
    <submittedName>
        <fullName evidence="7">Lyso-ornithine lipid acyltransferase</fullName>
    </submittedName>
</protein>